<feature type="DNA-binding region" description="H-T-H motif" evidence="2">
    <location>
        <begin position="27"/>
        <end position="46"/>
    </location>
</feature>
<keyword evidence="5" id="KW-1185">Reference proteome</keyword>
<dbReference type="InterPro" id="IPR001647">
    <property type="entry name" value="HTH_TetR"/>
</dbReference>
<dbReference type="SUPFAM" id="SSF46689">
    <property type="entry name" value="Homeodomain-like"/>
    <property type="match status" value="1"/>
</dbReference>
<dbReference type="PANTHER" id="PTHR30055:SF200">
    <property type="entry name" value="HTH-TYPE TRANSCRIPTIONAL REPRESSOR BDCR"/>
    <property type="match status" value="1"/>
</dbReference>
<evidence type="ECO:0000313" key="4">
    <source>
        <dbReference type="EMBL" id="TQI94466.1"/>
    </source>
</evidence>
<dbReference type="OrthoDB" id="4214267at2"/>
<name>A0A542CUG4_AMYCI</name>
<dbReference type="InterPro" id="IPR009057">
    <property type="entry name" value="Homeodomain-like_sf"/>
</dbReference>
<dbReference type="GO" id="GO:0003700">
    <property type="term" value="F:DNA-binding transcription factor activity"/>
    <property type="evidence" value="ECO:0007669"/>
    <property type="project" value="TreeGrafter"/>
</dbReference>
<evidence type="ECO:0000313" key="5">
    <source>
        <dbReference type="Proteomes" id="UP000320876"/>
    </source>
</evidence>
<accession>A0A542CUG4</accession>
<proteinExistence type="predicted"/>
<dbReference type="PANTHER" id="PTHR30055">
    <property type="entry name" value="HTH-TYPE TRANSCRIPTIONAL REGULATOR RUTR"/>
    <property type="match status" value="1"/>
</dbReference>
<dbReference type="GO" id="GO:0000976">
    <property type="term" value="F:transcription cis-regulatory region binding"/>
    <property type="evidence" value="ECO:0007669"/>
    <property type="project" value="TreeGrafter"/>
</dbReference>
<evidence type="ECO:0000256" key="1">
    <source>
        <dbReference type="ARBA" id="ARBA00023125"/>
    </source>
</evidence>
<dbReference type="Gene3D" id="1.10.357.10">
    <property type="entry name" value="Tetracycline Repressor, domain 2"/>
    <property type="match status" value="1"/>
</dbReference>
<organism evidence="4 5">
    <name type="scientific">Amycolatopsis cihanbeyliensis</name>
    <dbReference type="NCBI Taxonomy" id="1128664"/>
    <lineage>
        <taxon>Bacteria</taxon>
        <taxon>Bacillati</taxon>
        <taxon>Actinomycetota</taxon>
        <taxon>Actinomycetes</taxon>
        <taxon>Pseudonocardiales</taxon>
        <taxon>Pseudonocardiaceae</taxon>
        <taxon>Amycolatopsis</taxon>
    </lineage>
</organism>
<evidence type="ECO:0000256" key="2">
    <source>
        <dbReference type="PROSITE-ProRule" id="PRU00335"/>
    </source>
</evidence>
<dbReference type="PRINTS" id="PR00455">
    <property type="entry name" value="HTHTETR"/>
</dbReference>
<dbReference type="PROSITE" id="PS50977">
    <property type="entry name" value="HTH_TETR_2"/>
    <property type="match status" value="1"/>
</dbReference>
<dbReference type="InterPro" id="IPR050109">
    <property type="entry name" value="HTH-type_TetR-like_transc_reg"/>
</dbReference>
<dbReference type="InterPro" id="IPR036271">
    <property type="entry name" value="Tet_transcr_reg_TetR-rel_C_sf"/>
</dbReference>
<dbReference type="AlphaFoldDB" id="A0A542CUG4"/>
<dbReference type="SUPFAM" id="SSF48498">
    <property type="entry name" value="Tetracyclin repressor-like, C-terminal domain"/>
    <property type="match status" value="1"/>
</dbReference>
<reference evidence="4 5" key="1">
    <citation type="submission" date="2019-06" db="EMBL/GenBank/DDBJ databases">
        <title>Sequencing the genomes of 1000 actinobacteria strains.</title>
        <authorList>
            <person name="Klenk H.-P."/>
        </authorList>
    </citation>
    <scope>NUCLEOTIDE SEQUENCE [LARGE SCALE GENOMIC DNA]</scope>
    <source>
        <strain evidence="4 5">DSM 45679</strain>
    </source>
</reference>
<protein>
    <submittedName>
        <fullName evidence="4">TetR family transcriptional regulator</fullName>
    </submittedName>
</protein>
<evidence type="ECO:0000259" key="3">
    <source>
        <dbReference type="PROSITE" id="PS50977"/>
    </source>
</evidence>
<dbReference type="RefSeq" id="WP_142003690.1">
    <property type="nucleotide sequence ID" value="NZ_VFML01000002.1"/>
</dbReference>
<dbReference type="Pfam" id="PF00440">
    <property type="entry name" value="TetR_N"/>
    <property type="match status" value="1"/>
</dbReference>
<sequence>MDHAEATDLLLDAAGKLFYERGVQAVGMDAIRAESGVSLKRLYQCFPSKDTLVEAYLRRRDTRWRDSLTGYVAARDDDPLAVFDWLHDWFREPGFRGCAFVNSFGELGPTAPGVTAAVRAHKAAVRVYLRTLTTPETLADQLFALLEGATVTAAISGDPAIALTSKAAARALLAEAAGPSLSNRQEGPQPTGE</sequence>
<comment type="caution">
    <text evidence="4">The sequence shown here is derived from an EMBL/GenBank/DDBJ whole genome shotgun (WGS) entry which is preliminary data.</text>
</comment>
<keyword evidence="1 2" id="KW-0238">DNA-binding</keyword>
<feature type="domain" description="HTH tetR-type" evidence="3">
    <location>
        <begin position="4"/>
        <end position="64"/>
    </location>
</feature>
<dbReference type="EMBL" id="VFML01000002">
    <property type="protein sequence ID" value="TQI94466.1"/>
    <property type="molecule type" value="Genomic_DNA"/>
</dbReference>
<gene>
    <name evidence="4" type="ORF">FB471_6631</name>
</gene>
<dbReference type="Proteomes" id="UP000320876">
    <property type="component" value="Unassembled WGS sequence"/>
</dbReference>